<dbReference type="RefSeq" id="WP_171607218.1">
    <property type="nucleotide sequence ID" value="NZ_WHPF01000005.1"/>
</dbReference>
<proteinExistence type="predicted"/>
<gene>
    <name evidence="3" type="ORF">GD597_07430</name>
</gene>
<organism evidence="3 4">
    <name type="scientific">Limnovirga soli</name>
    <dbReference type="NCBI Taxonomy" id="2656915"/>
    <lineage>
        <taxon>Bacteria</taxon>
        <taxon>Pseudomonadati</taxon>
        <taxon>Bacteroidota</taxon>
        <taxon>Chitinophagia</taxon>
        <taxon>Chitinophagales</taxon>
        <taxon>Chitinophagaceae</taxon>
        <taxon>Limnovirga</taxon>
    </lineage>
</organism>
<dbReference type="Proteomes" id="UP000598971">
    <property type="component" value="Unassembled WGS sequence"/>
</dbReference>
<keyword evidence="1" id="KW-0732">Signal</keyword>
<dbReference type="EMBL" id="WHPF01000005">
    <property type="protein sequence ID" value="NNV55284.1"/>
    <property type="molecule type" value="Genomic_DNA"/>
</dbReference>
<evidence type="ECO:0000256" key="1">
    <source>
        <dbReference type="SAM" id="SignalP"/>
    </source>
</evidence>
<reference evidence="3" key="1">
    <citation type="submission" date="2019-10" db="EMBL/GenBank/DDBJ databases">
        <title>Draft genome sequence of Panacibacter sp. KCS-6.</title>
        <authorList>
            <person name="Yim K.J."/>
        </authorList>
    </citation>
    <scope>NUCLEOTIDE SEQUENCE</scope>
    <source>
        <strain evidence="3">KCS-6</strain>
    </source>
</reference>
<name>A0A8J8FHQ9_9BACT</name>
<dbReference type="Pfam" id="PF19089">
    <property type="entry name" value="DUF5777"/>
    <property type="match status" value="1"/>
</dbReference>
<comment type="caution">
    <text evidence="3">The sequence shown here is derived from an EMBL/GenBank/DDBJ whole genome shotgun (WGS) entry which is preliminary data.</text>
</comment>
<keyword evidence="4" id="KW-1185">Reference proteome</keyword>
<feature type="chain" id="PRO_5035148586" description="DUF5777 domain-containing protein" evidence="1">
    <location>
        <begin position="22"/>
        <end position="308"/>
    </location>
</feature>
<feature type="domain" description="DUF5777" evidence="2">
    <location>
        <begin position="49"/>
        <end position="299"/>
    </location>
</feature>
<evidence type="ECO:0000313" key="3">
    <source>
        <dbReference type="EMBL" id="NNV55284.1"/>
    </source>
</evidence>
<accession>A0A8J8FHQ9</accession>
<sequence>MINKKFIVSILTALLVGHTYAQNVDLDSLLDAEMKNKTKSATQRTEATFTTSRLINSHTLETTQAGVLDFKVSHRFGTLNQGFYNIFGFDYASMLIGADYGITNRLTVGGGRSTFEKQYNGFLKYRLLWQSSGKTNVPLSVTLLAGVMYATDTAAVKRNLGITVKPRASDKTSYVYQALIGRKFGNGFSLQVMPTMVHYNTVATSNIPNDLYSIGAGVRIKITKMTSLTAEYYYQLPDSKMPGTYNSLSVGYEIETGGHVFQFQLSNSTGMTERTFINETTNSWGDGGIHFGFNIARVFTIVKPKTTP</sequence>
<feature type="signal peptide" evidence="1">
    <location>
        <begin position="1"/>
        <end position="21"/>
    </location>
</feature>
<evidence type="ECO:0000259" key="2">
    <source>
        <dbReference type="Pfam" id="PF19089"/>
    </source>
</evidence>
<dbReference type="AlphaFoldDB" id="A0A8J8FHQ9"/>
<protein>
    <recommendedName>
        <fullName evidence="2">DUF5777 domain-containing protein</fullName>
    </recommendedName>
</protein>
<evidence type="ECO:0000313" key="4">
    <source>
        <dbReference type="Proteomes" id="UP000598971"/>
    </source>
</evidence>
<dbReference type="InterPro" id="IPR045916">
    <property type="entry name" value="DUF5777"/>
</dbReference>